<proteinExistence type="predicted"/>
<evidence type="ECO:0000259" key="5">
    <source>
        <dbReference type="Pfam" id="PF16912"/>
    </source>
</evidence>
<keyword evidence="7" id="KW-1185">Reference proteome</keyword>
<sequence length="61" mass="6790">MRFGANGVGVLPGIPEDWVFTVNGGAIHRQLVLQNKALLGNVNSNLRHYKRARNIPSDMYI</sequence>
<keyword evidence="4" id="KW-0560">Oxidoreductase</keyword>
<protein>
    <submittedName>
        <fullName evidence="6">Glucose dehydrogenase</fullName>
    </submittedName>
</protein>
<reference evidence="6 7" key="1">
    <citation type="journal article" date="2014" name="PLoS Genet.">
        <title>Phylogenetically driven sequencing of extremely halophilic archaea reveals strategies for static and dynamic osmo-response.</title>
        <authorList>
            <person name="Becker E.A."/>
            <person name="Seitzer P.M."/>
            <person name="Tritt A."/>
            <person name="Larsen D."/>
            <person name="Krusor M."/>
            <person name="Yao A.I."/>
            <person name="Wu D."/>
            <person name="Madern D."/>
            <person name="Eisen J.A."/>
            <person name="Darling A.E."/>
            <person name="Facciotti M.T."/>
        </authorList>
    </citation>
    <scope>NUCLEOTIDE SEQUENCE [LARGE SCALE GENOMIC DNA]</scope>
    <source>
        <strain evidence="7">ATCC 49778 / DSM 6131 / JCM 7785 / NBRC 101032 / NCIMB 13157 / TR-1</strain>
    </source>
</reference>
<dbReference type="STRING" id="1227453.C444_17577"/>
<dbReference type="Proteomes" id="UP000011524">
    <property type="component" value="Unassembled WGS sequence"/>
</dbReference>
<comment type="caution">
    <text evidence="6">The sequence shown here is derived from an EMBL/GenBank/DDBJ whole genome shotgun (WGS) entry which is preliminary data.</text>
</comment>
<evidence type="ECO:0000256" key="3">
    <source>
        <dbReference type="ARBA" id="ARBA00022833"/>
    </source>
</evidence>
<evidence type="ECO:0000256" key="1">
    <source>
        <dbReference type="ARBA" id="ARBA00001947"/>
    </source>
</evidence>
<keyword evidence="3" id="KW-0862">Zinc</keyword>
<dbReference type="Gene3D" id="3.40.50.720">
    <property type="entry name" value="NAD(P)-binding Rossmann-like Domain"/>
    <property type="match status" value="1"/>
</dbReference>
<dbReference type="EMBL" id="AOLY01000040">
    <property type="protein sequence ID" value="EMA28326.1"/>
    <property type="molecule type" value="Genomic_DNA"/>
</dbReference>
<name>M0L452_HALJT</name>
<dbReference type="GO" id="GO:0016491">
    <property type="term" value="F:oxidoreductase activity"/>
    <property type="evidence" value="ECO:0007669"/>
    <property type="project" value="UniProtKB-KW"/>
</dbReference>
<evidence type="ECO:0000256" key="4">
    <source>
        <dbReference type="ARBA" id="ARBA00023002"/>
    </source>
</evidence>
<evidence type="ECO:0000313" key="6">
    <source>
        <dbReference type="EMBL" id="EMA28326.1"/>
    </source>
</evidence>
<dbReference type="Pfam" id="PF16912">
    <property type="entry name" value="Glu_dehyd_C"/>
    <property type="match status" value="1"/>
</dbReference>
<keyword evidence="2" id="KW-0479">Metal-binding</keyword>
<dbReference type="eggNOG" id="arCOG01459">
    <property type="taxonomic scope" value="Archaea"/>
</dbReference>
<organism evidence="6 7">
    <name type="scientific">Haloarcula japonica (strain ATCC 49778 / DSM 6131 / JCM 7785 / NBRC 101032 / NCIMB 13157 / TR-1)</name>
    <dbReference type="NCBI Taxonomy" id="1227453"/>
    <lineage>
        <taxon>Archaea</taxon>
        <taxon>Methanobacteriati</taxon>
        <taxon>Methanobacteriota</taxon>
        <taxon>Stenosarchaea group</taxon>
        <taxon>Halobacteria</taxon>
        <taxon>Halobacteriales</taxon>
        <taxon>Haloarculaceae</taxon>
        <taxon>Haloarcula</taxon>
    </lineage>
</organism>
<dbReference type="AlphaFoldDB" id="M0L452"/>
<evidence type="ECO:0000256" key="2">
    <source>
        <dbReference type="ARBA" id="ARBA00022723"/>
    </source>
</evidence>
<evidence type="ECO:0000313" key="7">
    <source>
        <dbReference type="Proteomes" id="UP000011524"/>
    </source>
</evidence>
<feature type="domain" description="Glucose dehydrogenase C-terminal" evidence="5">
    <location>
        <begin position="4"/>
        <end position="53"/>
    </location>
</feature>
<dbReference type="InterPro" id="IPR031640">
    <property type="entry name" value="Glu_dehyd_C"/>
</dbReference>
<comment type="cofactor">
    <cofactor evidence="1">
        <name>Zn(2+)</name>
        <dbReference type="ChEBI" id="CHEBI:29105"/>
    </cofactor>
</comment>
<dbReference type="GO" id="GO:0046872">
    <property type="term" value="F:metal ion binding"/>
    <property type="evidence" value="ECO:0007669"/>
    <property type="project" value="UniProtKB-KW"/>
</dbReference>
<gene>
    <name evidence="6" type="ORF">C444_17577</name>
</gene>
<accession>M0L452</accession>